<comment type="subcellular location">
    <subcellularLocation>
        <location evidence="1">Membrane</location>
    </subcellularLocation>
</comment>
<accession>A0A914RZ06</accession>
<evidence type="ECO:0000256" key="4">
    <source>
        <dbReference type="ARBA" id="ARBA00023136"/>
    </source>
</evidence>
<evidence type="ECO:0000256" key="2">
    <source>
        <dbReference type="ARBA" id="ARBA00022692"/>
    </source>
</evidence>
<dbReference type="InterPro" id="IPR028082">
    <property type="entry name" value="Peripla_BP_I"/>
</dbReference>
<evidence type="ECO:0000313" key="6">
    <source>
        <dbReference type="Proteomes" id="UP000887564"/>
    </source>
</evidence>
<proteinExistence type="predicted"/>
<keyword evidence="3" id="KW-1133">Transmembrane helix</keyword>
<dbReference type="SUPFAM" id="SSF53822">
    <property type="entry name" value="Periplasmic binding protein-like I"/>
    <property type="match status" value="1"/>
</dbReference>
<name>A0A914RZ06_PAREQ</name>
<dbReference type="InterPro" id="IPR001828">
    <property type="entry name" value="ANF_lig-bd_rcpt"/>
</dbReference>
<dbReference type="AlphaFoldDB" id="A0A914RZ06"/>
<sequence length="148" mass="16322">MLHDQVSADGKIHVRIGHIGAVGVLPNDYKVLNISRDELYDEGVLGEDLEFEIISRTGCGESFEGVAVAAELFHQYQAVAKMGAFWNIPVISYMATSNAMNDKNIYKTLARASSKSPTALAEATSALLLHYKWLKVERLAHLLQLLYG</sequence>
<reference evidence="7" key="1">
    <citation type="submission" date="2022-11" db="UniProtKB">
        <authorList>
            <consortium name="WormBaseParasite"/>
        </authorList>
    </citation>
    <scope>IDENTIFICATION</scope>
</reference>
<dbReference type="WBParaSite" id="PEQ_0000727001-mRNA-1">
    <property type="protein sequence ID" value="PEQ_0000727001-mRNA-1"/>
    <property type="gene ID" value="PEQ_0000727001"/>
</dbReference>
<protein>
    <submittedName>
        <fullName evidence="7">Receptor ligand binding region domain-containing protein</fullName>
    </submittedName>
</protein>
<organism evidence="6 7">
    <name type="scientific">Parascaris equorum</name>
    <name type="common">Equine roundworm</name>
    <dbReference type="NCBI Taxonomy" id="6256"/>
    <lineage>
        <taxon>Eukaryota</taxon>
        <taxon>Metazoa</taxon>
        <taxon>Ecdysozoa</taxon>
        <taxon>Nematoda</taxon>
        <taxon>Chromadorea</taxon>
        <taxon>Rhabditida</taxon>
        <taxon>Spirurina</taxon>
        <taxon>Ascaridomorpha</taxon>
        <taxon>Ascaridoidea</taxon>
        <taxon>Ascarididae</taxon>
        <taxon>Parascaris</taxon>
    </lineage>
</organism>
<dbReference type="GO" id="GO:0016020">
    <property type="term" value="C:membrane"/>
    <property type="evidence" value="ECO:0007669"/>
    <property type="project" value="UniProtKB-SubCell"/>
</dbReference>
<dbReference type="Proteomes" id="UP000887564">
    <property type="component" value="Unplaced"/>
</dbReference>
<feature type="domain" description="Receptor ligand binding region" evidence="5">
    <location>
        <begin position="76"/>
        <end position="136"/>
    </location>
</feature>
<dbReference type="Gene3D" id="3.40.50.2300">
    <property type="match status" value="1"/>
</dbReference>
<dbReference type="Pfam" id="PF01094">
    <property type="entry name" value="ANF_receptor"/>
    <property type="match status" value="1"/>
</dbReference>
<evidence type="ECO:0000259" key="5">
    <source>
        <dbReference type="Pfam" id="PF01094"/>
    </source>
</evidence>
<keyword evidence="6" id="KW-1185">Reference proteome</keyword>
<evidence type="ECO:0000256" key="3">
    <source>
        <dbReference type="ARBA" id="ARBA00022989"/>
    </source>
</evidence>
<keyword evidence="4" id="KW-0472">Membrane</keyword>
<keyword evidence="2" id="KW-0812">Transmembrane</keyword>
<evidence type="ECO:0000256" key="1">
    <source>
        <dbReference type="ARBA" id="ARBA00004370"/>
    </source>
</evidence>
<evidence type="ECO:0000313" key="7">
    <source>
        <dbReference type="WBParaSite" id="PEQ_0000727001-mRNA-1"/>
    </source>
</evidence>